<protein>
    <submittedName>
        <fullName evidence="5">FAD-dependent monooxygenase</fullName>
    </submittedName>
</protein>
<keyword evidence="1" id="KW-0560">Oxidoreductase</keyword>
<sequence>MKNENSTPRRRVAVVGAGITGPLLSLCLVRLGFEVDLYEAYMRRAQDVGSFLNLAPNGRAVLERLGLADRVLEQGTVADSIGFANHKGRELAQNPETTTNIMRGELSGALRDAATDAGAKLHTAKRLVALDATGDGCWRIGFEDGTRAEADLVLGCDGVHSTTRRLLFPDAPRAAYTEVVGSGGRSEIGAADLPVDGRFHMIFGLRGFFGYQVTSPGVVWWFENHQETRERSFAELAEVDDAQWVSLLADRHRPDPAVVRRILTASTGPVGRWPVHEVPPLETWHRGSAAVLGDAAHAVAPHLGAGAALGMEDAYELALALHEHPTAPQAFTVFEESRRDRVAAMAKQARQTGAVMTPDRWITRVIRDLMLPMAIKQGVRKGTEAYSYRPSPWPVRGD</sequence>
<dbReference type="PRINTS" id="PR00420">
    <property type="entry name" value="RNGMNOXGNASE"/>
</dbReference>
<dbReference type="Pfam" id="PF01494">
    <property type="entry name" value="FAD_binding_3"/>
    <property type="match status" value="2"/>
</dbReference>
<dbReference type="SUPFAM" id="SSF51905">
    <property type="entry name" value="FAD/NAD(P)-binding domain"/>
    <property type="match status" value="1"/>
</dbReference>
<dbReference type="Gene3D" id="3.50.50.60">
    <property type="entry name" value="FAD/NAD(P)-binding domain"/>
    <property type="match status" value="1"/>
</dbReference>
<dbReference type="RefSeq" id="WP_103548403.1">
    <property type="nucleotide sequence ID" value="NZ_JBHJSK010000002.1"/>
</dbReference>
<keyword evidence="3" id="KW-0812">Transmembrane</keyword>
<dbReference type="GO" id="GO:0004497">
    <property type="term" value="F:monooxygenase activity"/>
    <property type="evidence" value="ECO:0007669"/>
    <property type="project" value="UniProtKB-KW"/>
</dbReference>
<evidence type="ECO:0000313" key="6">
    <source>
        <dbReference type="Proteomes" id="UP000236178"/>
    </source>
</evidence>
<dbReference type="AlphaFoldDB" id="A0A2I0SUW5"/>
<evidence type="ECO:0000259" key="4">
    <source>
        <dbReference type="Pfam" id="PF01494"/>
    </source>
</evidence>
<keyword evidence="2 5" id="KW-0503">Monooxygenase</keyword>
<proteinExistence type="predicted"/>
<dbReference type="Proteomes" id="UP000236178">
    <property type="component" value="Unassembled WGS sequence"/>
</dbReference>
<evidence type="ECO:0000313" key="5">
    <source>
        <dbReference type="EMBL" id="PKT73705.1"/>
    </source>
</evidence>
<comment type="caution">
    <text evidence="5">The sequence shown here is derived from an EMBL/GenBank/DDBJ whole genome shotgun (WGS) entry which is preliminary data.</text>
</comment>
<feature type="transmembrane region" description="Helical" evidence="3">
    <location>
        <begin position="12"/>
        <end position="33"/>
    </location>
</feature>
<keyword evidence="3" id="KW-1133">Transmembrane helix</keyword>
<accession>A0A2I0SUW5</accession>
<dbReference type="PANTHER" id="PTHR13789:SF309">
    <property type="entry name" value="PUTATIVE (AFU_ORTHOLOGUE AFUA_6G14510)-RELATED"/>
    <property type="match status" value="1"/>
</dbReference>
<reference evidence="5 6" key="1">
    <citation type="submission" date="2017-12" db="EMBL/GenBank/DDBJ databases">
        <title>Streptomyces populusis sp. nov., a novel endophytic actinobacterium isolated from stems of Populus adenopoda Maxim.</title>
        <authorList>
            <person name="Wang Z."/>
        </authorList>
    </citation>
    <scope>NUCLEOTIDE SEQUENCE [LARGE SCALE GENOMIC DNA]</scope>
    <source>
        <strain evidence="5 6">A249</strain>
    </source>
</reference>
<evidence type="ECO:0000256" key="1">
    <source>
        <dbReference type="ARBA" id="ARBA00023002"/>
    </source>
</evidence>
<dbReference type="PANTHER" id="PTHR13789">
    <property type="entry name" value="MONOOXYGENASE"/>
    <property type="match status" value="1"/>
</dbReference>
<feature type="domain" description="FAD-binding" evidence="4">
    <location>
        <begin position="11"/>
        <end position="166"/>
    </location>
</feature>
<dbReference type="InterPro" id="IPR050493">
    <property type="entry name" value="FAD-dep_Monooxygenase_BioMet"/>
</dbReference>
<keyword evidence="3" id="KW-0472">Membrane</keyword>
<gene>
    <name evidence="5" type="ORF">CW362_06510</name>
</gene>
<keyword evidence="6" id="KW-1185">Reference proteome</keyword>
<dbReference type="GO" id="GO:0071949">
    <property type="term" value="F:FAD binding"/>
    <property type="evidence" value="ECO:0007669"/>
    <property type="project" value="InterPro"/>
</dbReference>
<evidence type="ECO:0000256" key="2">
    <source>
        <dbReference type="ARBA" id="ARBA00023033"/>
    </source>
</evidence>
<organism evidence="5 6">
    <name type="scientific">Streptomyces populi</name>
    <dbReference type="NCBI Taxonomy" id="2058924"/>
    <lineage>
        <taxon>Bacteria</taxon>
        <taxon>Bacillati</taxon>
        <taxon>Actinomycetota</taxon>
        <taxon>Actinomycetes</taxon>
        <taxon>Kitasatosporales</taxon>
        <taxon>Streptomycetaceae</taxon>
        <taxon>Streptomyces</taxon>
    </lineage>
</organism>
<feature type="domain" description="FAD-binding" evidence="4">
    <location>
        <begin position="265"/>
        <end position="347"/>
    </location>
</feature>
<dbReference type="InterPro" id="IPR036188">
    <property type="entry name" value="FAD/NAD-bd_sf"/>
</dbReference>
<evidence type="ECO:0000256" key="3">
    <source>
        <dbReference type="SAM" id="Phobius"/>
    </source>
</evidence>
<dbReference type="InterPro" id="IPR002938">
    <property type="entry name" value="FAD-bd"/>
</dbReference>
<dbReference type="OrthoDB" id="9782160at2"/>
<name>A0A2I0SUW5_9ACTN</name>
<dbReference type="EMBL" id="PJOS01000008">
    <property type="protein sequence ID" value="PKT73705.1"/>
    <property type="molecule type" value="Genomic_DNA"/>
</dbReference>